<comment type="caution">
    <text evidence="2">Lacks conserved residue(s) required for the propagation of feature annotation.</text>
</comment>
<dbReference type="AlphaFoldDB" id="I2GYB5"/>
<keyword evidence="5" id="KW-1185">Reference proteome</keyword>
<evidence type="ECO:0000313" key="4">
    <source>
        <dbReference type="EMBL" id="CCH59117.1"/>
    </source>
</evidence>
<keyword evidence="1" id="KW-0233">DNA recombination</keyword>
<dbReference type="SUPFAM" id="SSF56349">
    <property type="entry name" value="DNA breaking-rejoining enzymes"/>
    <property type="match status" value="1"/>
</dbReference>
<dbReference type="GO" id="GO:0003677">
    <property type="term" value="F:DNA binding"/>
    <property type="evidence" value="ECO:0007669"/>
    <property type="project" value="InterPro"/>
</dbReference>
<dbReference type="KEGG" id="tbl:TBLA_0B02750"/>
<dbReference type="Pfam" id="PF05202">
    <property type="entry name" value="Flp_C"/>
    <property type="match status" value="1"/>
</dbReference>
<dbReference type="Gene3D" id="1.10.443.10">
    <property type="entry name" value="Intergrase catalytic core"/>
    <property type="match status" value="1"/>
</dbReference>
<dbReference type="InterPro" id="IPR011010">
    <property type="entry name" value="DNA_brk_join_enz"/>
</dbReference>
<name>I2GYB5_HENB6</name>
<dbReference type="RefSeq" id="XP_004178636.1">
    <property type="nucleotide sequence ID" value="XM_004178588.1"/>
</dbReference>
<dbReference type="GO" id="GO:0015074">
    <property type="term" value="P:DNA integration"/>
    <property type="evidence" value="ECO:0007669"/>
    <property type="project" value="InterPro"/>
</dbReference>
<gene>
    <name evidence="4" type="primary">TBLA0B02750</name>
    <name evidence="4" type="ORF">TBLA_0B02750</name>
</gene>
<reference evidence="4 5" key="1">
    <citation type="journal article" date="2011" name="Proc. Natl. Acad. Sci. U.S.A.">
        <title>Evolutionary erosion of yeast sex chromosomes by mating-type switching accidents.</title>
        <authorList>
            <person name="Gordon J.L."/>
            <person name="Armisen D."/>
            <person name="Proux-Wera E."/>
            <person name="Oheigeartaigh S.S."/>
            <person name="Byrne K.P."/>
            <person name="Wolfe K.H."/>
        </authorList>
    </citation>
    <scope>NUCLEOTIDE SEQUENCE [LARGE SCALE GENOMIC DNA]</scope>
    <source>
        <strain evidence="5">ATCC 34711 / CBS 6284 / DSM 70876 / NBRC 10599 / NRRL Y-10934 / UCD 77-7</strain>
    </source>
</reference>
<dbReference type="FunCoup" id="I2GYB5">
    <property type="interactions" value="3"/>
</dbReference>
<dbReference type="InterPro" id="IPR013762">
    <property type="entry name" value="Integrase-like_cat_sf"/>
</dbReference>
<sequence>MPREKNSIVASGKVDAYSNSNVRELIRAFKECKTVQDYFIILIQVRFEIYEELFQELFGKDKVIIDKRIFGSLLSYYILHTFPKIKRVTYGTYRKNKAITINSLEIDYSRHKIQFKYRISGNRLIQLQTFLNEQSFFKPWKFRILSDGRKEENLFIIDKNPLKNHNEPNTNSKHIRNSETNLKFNQNVLEYLNKNGDPWDIYSQCFAMFENHSREMSCIRYKLISVLTFTNACRISDLIRLDPSSFHLKKNKYLGTIVCGHTFNTLNNIPRTVQFIPAYTRGCDMLQLLEEYLKINKNGPFEYVPMQNNKSPIQTTNDVNQKYQFFKEGVGAAYTKLMSVHPAHHLFKLKNAPKTDLGIYLMINYLNKIGLQNEGHRLGNWTKVCPIDGSELKKRNFTTTLTPCHSVRDSTRAIISGYYQISKYTNNNKKRMVRVHTLPEEPTSFTYSDNLQLHYGHWAKIVPHDVLAFLLEYSVTSKEARLALDTLPEILTPSLSMPYTSSSSSSSDDSHSYH</sequence>
<dbReference type="EMBL" id="HE806317">
    <property type="protein sequence ID" value="CCH59117.1"/>
    <property type="molecule type" value="Genomic_DNA"/>
</dbReference>
<dbReference type="Proteomes" id="UP000002866">
    <property type="component" value="Chromosome 2"/>
</dbReference>
<organism evidence="4 5">
    <name type="scientific">Henningerozyma blattae (strain ATCC 34711 / CBS 6284 / DSM 70876 / NBRC 10599 / NRRL Y-10934 / UCD 77-7)</name>
    <name type="common">Yeast</name>
    <name type="synonym">Tetrapisispora blattae</name>
    <dbReference type="NCBI Taxonomy" id="1071380"/>
    <lineage>
        <taxon>Eukaryota</taxon>
        <taxon>Fungi</taxon>
        <taxon>Dikarya</taxon>
        <taxon>Ascomycota</taxon>
        <taxon>Saccharomycotina</taxon>
        <taxon>Saccharomycetes</taxon>
        <taxon>Saccharomycetales</taxon>
        <taxon>Saccharomycetaceae</taxon>
        <taxon>Henningerozyma</taxon>
    </lineage>
</organism>
<evidence type="ECO:0000256" key="1">
    <source>
        <dbReference type="ARBA" id="ARBA00023172"/>
    </source>
</evidence>
<dbReference type="OrthoDB" id="4071479at2759"/>
<dbReference type="GeneID" id="14493875"/>
<evidence type="ECO:0000313" key="5">
    <source>
        <dbReference type="Proteomes" id="UP000002866"/>
    </source>
</evidence>
<dbReference type="PROSITE" id="PS51899">
    <property type="entry name" value="TYR_RECOMBINASE_FLP"/>
    <property type="match status" value="1"/>
</dbReference>
<dbReference type="CDD" id="cd00217">
    <property type="entry name" value="INT_Flp_C"/>
    <property type="match status" value="1"/>
</dbReference>
<proteinExistence type="inferred from homology"/>
<evidence type="ECO:0000259" key="3">
    <source>
        <dbReference type="PROSITE" id="PS51899"/>
    </source>
</evidence>
<accession>I2GYB5</accession>
<comment type="similarity">
    <text evidence="2">Belongs to the 'phage' integrase family.</text>
</comment>
<dbReference type="InterPro" id="IPR005626">
    <property type="entry name" value="Recombinase_Flp_C"/>
</dbReference>
<evidence type="ECO:0000256" key="2">
    <source>
        <dbReference type="PROSITE-ProRule" id="PRU01247"/>
    </source>
</evidence>
<dbReference type="GO" id="GO:0006310">
    <property type="term" value="P:DNA recombination"/>
    <property type="evidence" value="ECO:0007669"/>
    <property type="project" value="UniProtKB-KW"/>
</dbReference>
<dbReference type="InParanoid" id="I2GYB5"/>
<feature type="domain" description="Tyr recombinase Flp-type" evidence="3">
    <location>
        <begin position="180"/>
        <end position="477"/>
    </location>
</feature>
<dbReference type="HOGENOM" id="CLU_530164_0_0_1"/>
<protein>
    <recommendedName>
        <fullName evidence="3">Tyr recombinase Flp-type domain-containing protein</fullName>
    </recommendedName>
</protein>